<dbReference type="InterPro" id="IPR016188">
    <property type="entry name" value="PurM-like_N"/>
</dbReference>
<protein>
    <recommendedName>
        <fullName evidence="2">phosphoribosylformylglycinamidine cyclo-ligase</fullName>
        <ecNumber evidence="2">6.3.3.1</ecNumber>
    </recommendedName>
</protein>
<accession>A0A3B0T8T5</accession>
<evidence type="ECO:0000313" key="8">
    <source>
        <dbReference type="EMBL" id="VAW08529.1"/>
    </source>
</evidence>
<dbReference type="SUPFAM" id="SSF56042">
    <property type="entry name" value="PurM C-terminal domain-like"/>
    <property type="match status" value="1"/>
</dbReference>
<dbReference type="Gene3D" id="3.90.650.10">
    <property type="entry name" value="PurM-like C-terminal domain"/>
    <property type="match status" value="1"/>
</dbReference>
<dbReference type="InterPro" id="IPR010918">
    <property type="entry name" value="PurM-like_C_dom"/>
</dbReference>
<organism evidence="8">
    <name type="scientific">hydrothermal vent metagenome</name>
    <dbReference type="NCBI Taxonomy" id="652676"/>
    <lineage>
        <taxon>unclassified sequences</taxon>
        <taxon>metagenomes</taxon>
        <taxon>ecological metagenomes</taxon>
    </lineage>
</organism>
<dbReference type="GO" id="GO:0006189">
    <property type="term" value="P:'de novo' IMP biosynthetic process"/>
    <property type="evidence" value="ECO:0007669"/>
    <property type="project" value="UniProtKB-UniPathway"/>
</dbReference>
<dbReference type="EMBL" id="UOEK01000469">
    <property type="protein sequence ID" value="VAW08529.1"/>
    <property type="molecule type" value="Genomic_DNA"/>
</dbReference>
<evidence type="ECO:0000259" key="7">
    <source>
        <dbReference type="Pfam" id="PF02769"/>
    </source>
</evidence>
<reference evidence="8" key="1">
    <citation type="submission" date="2018-06" db="EMBL/GenBank/DDBJ databases">
        <authorList>
            <person name="Zhirakovskaya E."/>
        </authorList>
    </citation>
    <scope>NUCLEOTIDE SEQUENCE</scope>
</reference>
<dbReference type="SUPFAM" id="SSF55326">
    <property type="entry name" value="PurM N-terminal domain-like"/>
    <property type="match status" value="1"/>
</dbReference>
<evidence type="ECO:0000256" key="1">
    <source>
        <dbReference type="ARBA" id="ARBA00004686"/>
    </source>
</evidence>
<dbReference type="GO" id="GO:0004637">
    <property type="term" value="F:phosphoribosylamine-glycine ligase activity"/>
    <property type="evidence" value="ECO:0007669"/>
    <property type="project" value="TreeGrafter"/>
</dbReference>
<dbReference type="GO" id="GO:0005524">
    <property type="term" value="F:ATP binding"/>
    <property type="evidence" value="ECO:0007669"/>
    <property type="project" value="UniProtKB-KW"/>
</dbReference>
<gene>
    <name evidence="8" type="ORF">MNBD_ACTINO02-3003</name>
</gene>
<dbReference type="GO" id="GO:0005829">
    <property type="term" value="C:cytosol"/>
    <property type="evidence" value="ECO:0007669"/>
    <property type="project" value="TreeGrafter"/>
</dbReference>
<dbReference type="UniPathway" id="UPA00074">
    <property type="reaction ID" value="UER00129"/>
</dbReference>
<comment type="pathway">
    <text evidence="1">Purine metabolism; IMP biosynthesis via de novo pathway; 5-amino-1-(5-phospho-D-ribosyl)imidazole from N(2)-formyl-N(1)-(5-phospho-D-ribosyl)glycinamide: step 2/2.</text>
</comment>
<name>A0A3B0T8T5_9ZZZZ</name>
<evidence type="ECO:0000256" key="3">
    <source>
        <dbReference type="ARBA" id="ARBA00022598"/>
    </source>
</evidence>
<dbReference type="AlphaFoldDB" id="A0A3B0T8T5"/>
<evidence type="ECO:0000256" key="5">
    <source>
        <dbReference type="ARBA" id="ARBA00022840"/>
    </source>
</evidence>
<sequence>MTSYSDSGVHLDAADAAVARIKPAVVATWGNKVIGGFGGFAAGLRMPDGYTEPVLMMSTDGVGTKAEVARQTGKVDGLGWDLVAMCIDDLVAAGGRPIAMSDYIAIGEIDTELVVRIVESVAAACAAADVALVGGEIAEHPGVMEPDAFDVAGTALGIVEASAVIDGSRIVPGDVIIGIDSPNLRSNGYSLVRRLINEHTSLDAIFPGTDRTVADVVLEPSVLYTPSVLALIDTIDVKGLAHVTGGGLLGNLPRILPATTDAVIETGSWVVPDVFTVFSGWSGADRAERYATWNMGIGFVAVVAPGDVIRTLETIATHARSGSAIGVVTPGTGVVQLT</sequence>
<dbReference type="GO" id="GO:0004641">
    <property type="term" value="F:phosphoribosylformylglycinamidine cyclo-ligase activity"/>
    <property type="evidence" value="ECO:0007669"/>
    <property type="project" value="UniProtKB-EC"/>
</dbReference>
<dbReference type="PANTHER" id="PTHR10520:SF12">
    <property type="entry name" value="TRIFUNCTIONAL PURINE BIOSYNTHETIC PROTEIN ADENOSINE-3"/>
    <property type="match status" value="1"/>
</dbReference>
<dbReference type="InterPro" id="IPR036676">
    <property type="entry name" value="PurM-like_C_sf"/>
</dbReference>
<proteinExistence type="inferred from homology"/>
<evidence type="ECO:0000256" key="2">
    <source>
        <dbReference type="ARBA" id="ARBA00013047"/>
    </source>
</evidence>
<dbReference type="Gene3D" id="3.30.1330.10">
    <property type="entry name" value="PurM-like, N-terminal domain"/>
    <property type="match status" value="1"/>
</dbReference>
<evidence type="ECO:0000256" key="4">
    <source>
        <dbReference type="ARBA" id="ARBA00022741"/>
    </source>
</evidence>
<dbReference type="InterPro" id="IPR036921">
    <property type="entry name" value="PurM-like_N_sf"/>
</dbReference>
<dbReference type="NCBIfam" id="TIGR00878">
    <property type="entry name" value="purM"/>
    <property type="match status" value="1"/>
</dbReference>
<feature type="domain" description="PurM-like C-terminal" evidence="7">
    <location>
        <begin position="172"/>
        <end position="333"/>
    </location>
</feature>
<keyword evidence="4" id="KW-0547">Nucleotide-binding</keyword>
<dbReference type="InterPro" id="IPR004733">
    <property type="entry name" value="PurM_cligase"/>
</dbReference>
<feature type="domain" description="PurM-like N-terminal" evidence="6">
    <location>
        <begin position="54"/>
        <end position="159"/>
    </location>
</feature>
<evidence type="ECO:0000259" key="6">
    <source>
        <dbReference type="Pfam" id="PF00586"/>
    </source>
</evidence>
<dbReference type="GO" id="GO:0046084">
    <property type="term" value="P:adenine biosynthetic process"/>
    <property type="evidence" value="ECO:0007669"/>
    <property type="project" value="TreeGrafter"/>
</dbReference>
<dbReference type="CDD" id="cd02196">
    <property type="entry name" value="PurM"/>
    <property type="match status" value="1"/>
</dbReference>
<dbReference type="HAMAP" id="MF_00741">
    <property type="entry name" value="AIRS"/>
    <property type="match status" value="1"/>
</dbReference>
<dbReference type="Pfam" id="PF00586">
    <property type="entry name" value="AIRS"/>
    <property type="match status" value="1"/>
</dbReference>
<keyword evidence="3 8" id="KW-0436">Ligase</keyword>
<dbReference type="PANTHER" id="PTHR10520">
    <property type="entry name" value="TRIFUNCTIONAL PURINE BIOSYNTHETIC PROTEIN ADENOSINE-3-RELATED"/>
    <property type="match status" value="1"/>
</dbReference>
<dbReference type="Pfam" id="PF02769">
    <property type="entry name" value="AIRS_C"/>
    <property type="match status" value="1"/>
</dbReference>
<dbReference type="EC" id="6.3.3.1" evidence="2"/>
<keyword evidence="5" id="KW-0067">ATP-binding</keyword>